<dbReference type="InterPro" id="IPR036691">
    <property type="entry name" value="Endo/exonu/phosph_ase_sf"/>
</dbReference>
<keyword evidence="1" id="KW-0812">Transmembrane</keyword>
<dbReference type="InterPro" id="IPR051916">
    <property type="entry name" value="GPI-anchor_lipid_remodeler"/>
</dbReference>
<name>X1QXQ2_9ZZZZ</name>
<dbReference type="Pfam" id="PF23226">
    <property type="entry name" value="Exo_endo_phos_PGAP2IP"/>
    <property type="match status" value="1"/>
</dbReference>
<evidence type="ECO:0000313" key="3">
    <source>
        <dbReference type="EMBL" id="GAI59576.1"/>
    </source>
</evidence>
<dbReference type="AlphaFoldDB" id="X1QXQ2"/>
<proteinExistence type="predicted"/>
<gene>
    <name evidence="3" type="ORF">S12H4_07378</name>
</gene>
<feature type="domain" description="PGAP2IP C-terminal nuclease-like" evidence="2">
    <location>
        <begin position="177"/>
        <end position="341"/>
    </location>
</feature>
<dbReference type="PANTHER" id="PTHR14859">
    <property type="entry name" value="CALCOFLUOR WHITE HYPERSENSITIVE PROTEIN PRECURSOR"/>
    <property type="match status" value="1"/>
</dbReference>
<evidence type="ECO:0000259" key="2">
    <source>
        <dbReference type="Pfam" id="PF23226"/>
    </source>
</evidence>
<feature type="transmembrane region" description="Helical" evidence="1">
    <location>
        <begin position="141"/>
        <end position="159"/>
    </location>
</feature>
<keyword evidence="1" id="KW-1133">Transmembrane helix</keyword>
<dbReference type="GO" id="GO:0006506">
    <property type="term" value="P:GPI anchor biosynthetic process"/>
    <property type="evidence" value="ECO:0007669"/>
    <property type="project" value="TreeGrafter"/>
</dbReference>
<accession>X1QXQ2</accession>
<protein>
    <recommendedName>
        <fullName evidence="2">PGAP2IP C-terminal nuclease-like domain-containing protein</fullName>
    </recommendedName>
</protein>
<organism evidence="3">
    <name type="scientific">marine sediment metagenome</name>
    <dbReference type="NCBI Taxonomy" id="412755"/>
    <lineage>
        <taxon>unclassified sequences</taxon>
        <taxon>metagenomes</taxon>
        <taxon>ecological metagenomes</taxon>
    </lineage>
</organism>
<dbReference type="InterPro" id="IPR057315">
    <property type="entry name" value="Exo_endo_phos_PGAP2IP_C"/>
</dbReference>
<reference evidence="3" key="1">
    <citation type="journal article" date="2014" name="Front. Microbiol.">
        <title>High frequency of phylogenetically diverse reductive dehalogenase-homologous genes in deep subseafloor sedimentary metagenomes.</title>
        <authorList>
            <person name="Kawai M."/>
            <person name="Futagami T."/>
            <person name="Toyoda A."/>
            <person name="Takaki Y."/>
            <person name="Nishi S."/>
            <person name="Hori S."/>
            <person name="Arai W."/>
            <person name="Tsubouchi T."/>
            <person name="Morono Y."/>
            <person name="Uchiyama I."/>
            <person name="Ito T."/>
            <person name="Fujiyama A."/>
            <person name="Inagaki F."/>
            <person name="Takami H."/>
        </authorList>
    </citation>
    <scope>NUCLEOTIDE SEQUENCE</scope>
    <source>
        <strain evidence="3">Expedition CK06-06</strain>
    </source>
</reference>
<dbReference type="GO" id="GO:0016020">
    <property type="term" value="C:membrane"/>
    <property type="evidence" value="ECO:0007669"/>
    <property type="project" value="GOC"/>
</dbReference>
<keyword evidence="1" id="KW-0472">Membrane</keyword>
<feature type="transmembrane region" description="Helical" evidence="1">
    <location>
        <begin position="31"/>
        <end position="52"/>
    </location>
</feature>
<dbReference type="PANTHER" id="PTHR14859:SF1">
    <property type="entry name" value="PGAP2-INTERACTING PROTEIN"/>
    <property type="match status" value="1"/>
</dbReference>
<comment type="caution">
    <text evidence="3">The sequence shown here is derived from an EMBL/GenBank/DDBJ whole genome shotgun (WGS) entry which is preliminary data.</text>
</comment>
<evidence type="ECO:0000256" key="1">
    <source>
        <dbReference type="SAM" id="Phobius"/>
    </source>
</evidence>
<sequence>LILTILGNTVIFASVPSYPFYPPDANMLNEAMLMIMLVLSPIILLDFILLSSELFRSRPGIRKLGGSFFVSSGFFLIMILSTVFTIVWDYIPLVGDLFRDAIWVIFLILGVSVFLPLFLINKASRGTFESINSVVKNKKKASLIIAIISLTTIIGAVALEFPIDHNLSGDSLKVLSYNIQQGSDESGNKNFDAQYEVIRYLDADIIGLQESDTCRISSGNSDIVRFVSNRLKLYAYYGPKTLTGTFGIALLSKYPILNPKTFYMKSKGEQTATVWAQIMVGSTKFNIFITHLGNYEDPAEDRSQIVQQENILSVTNSLNNVILMGDFNFELDTEQYNITVAQLYDCWEVALGKTIGNVPEGWETRLPDGRIDHIFVSGELNTTVTSITYTGGTAADHPCVL</sequence>
<dbReference type="EMBL" id="BARW01002716">
    <property type="protein sequence ID" value="GAI59576.1"/>
    <property type="molecule type" value="Genomic_DNA"/>
</dbReference>
<dbReference type="SUPFAM" id="SSF56219">
    <property type="entry name" value="DNase I-like"/>
    <property type="match status" value="1"/>
</dbReference>
<feature type="transmembrane region" description="Helical" evidence="1">
    <location>
        <begin position="100"/>
        <end position="120"/>
    </location>
</feature>
<dbReference type="Gene3D" id="3.60.10.10">
    <property type="entry name" value="Endonuclease/exonuclease/phosphatase"/>
    <property type="match status" value="1"/>
</dbReference>
<feature type="transmembrane region" description="Helical" evidence="1">
    <location>
        <begin position="64"/>
        <end position="88"/>
    </location>
</feature>
<feature type="non-terminal residue" evidence="3">
    <location>
        <position position="1"/>
    </location>
</feature>
<dbReference type="GO" id="GO:0005783">
    <property type="term" value="C:endoplasmic reticulum"/>
    <property type="evidence" value="ECO:0007669"/>
    <property type="project" value="TreeGrafter"/>
</dbReference>